<protein>
    <recommendedName>
        <fullName evidence="5">E3 ubiquitin-protein ligase RNF170</fullName>
    </recommendedName>
    <alternativeName>
        <fullName evidence="15">RING finger protein 170</fullName>
    </alternativeName>
    <alternativeName>
        <fullName evidence="14">RING-type E3 ubiquitin transferase RNF170</fullName>
    </alternativeName>
</protein>
<evidence type="ECO:0000313" key="21">
    <source>
        <dbReference type="Proteomes" id="UP000836841"/>
    </source>
</evidence>
<evidence type="ECO:0000256" key="13">
    <source>
        <dbReference type="ARBA" id="ARBA00023136"/>
    </source>
</evidence>
<dbReference type="GO" id="GO:0061630">
    <property type="term" value="F:ubiquitin protein ligase activity"/>
    <property type="evidence" value="ECO:0007669"/>
    <property type="project" value="InterPro"/>
</dbReference>
<feature type="domain" description="RING-type" evidence="19">
    <location>
        <begin position="183"/>
        <end position="226"/>
    </location>
</feature>
<evidence type="ECO:0000256" key="10">
    <source>
        <dbReference type="ARBA" id="ARBA00022833"/>
    </source>
</evidence>
<evidence type="ECO:0000256" key="12">
    <source>
        <dbReference type="ARBA" id="ARBA00023128"/>
    </source>
</evidence>
<dbReference type="Pfam" id="PF04418">
    <property type="entry name" value="DUF543"/>
    <property type="match status" value="1"/>
</dbReference>
<evidence type="ECO:0000256" key="14">
    <source>
        <dbReference type="ARBA" id="ARBA00030110"/>
    </source>
</evidence>
<dbReference type="InterPro" id="IPR013083">
    <property type="entry name" value="Znf_RING/FYVE/PHD"/>
</dbReference>
<dbReference type="GO" id="GO:0012505">
    <property type="term" value="C:endomembrane system"/>
    <property type="evidence" value="ECO:0007669"/>
    <property type="project" value="UniProtKB-SubCell"/>
</dbReference>
<evidence type="ECO:0000256" key="18">
    <source>
        <dbReference type="SAM" id="Phobius"/>
    </source>
</evidence>
<dbReference type="InterPro" id="IPR017907">
    <property type="entry name" value="Znf_RING_CS"/>
</dbReference>
<dbReference type="PANTHER" id="PTHR22894">
    <property type="entry name" value="RING-TYPE DOMAIN-CONTAINING PROTEIN"/>
    <property type="match status" value="1"/>
</dbReference>
<reference evidence="20 21" key="1">
    <citation type="submission" date="2022-03" db="EMBL/GenBank/DDBJ databases">
        <authorList>
            <person name="Nunn A."/>
            <person name="Chopra R."/>
            <person name="Nunn A."/>
            <person name="Contreras Garrido A."/>
        </authorList>
    </citation>
    <scope>NUCLEOTIDE SEQUENCE [LARGE SCALE GENOMIC DNA]</scope>
</reference>
<evidence type="ECO:0000256" key="5">
    <source>
        <dbReference type="ARBA" id="ARBA00014068"/>
    </source>
</evidence>
<evidence type="ECO:0000256" key="2">
    <source>
        <dbReference type="ARBA" id="ARBA00004127"/>
    </source>
</evidence>
<dbReference type="PANTHER" id="PTHR22894:SF5">
    <property type="entry name" value="RING-TYPE DOMAIN-CONTAINING PROTEIN"/>
    <property type="match status" value="1"/>
</dbReference>
<evidence type="ECO:0000313" key="20">
    <source>
        <dbReference type="EMBL" id="CAH2066878.1"/>
    </source>
</evidence>
<keyword evidence="21" id="KW-1185">Reference proteome</keyword>
<feature type="compositionally biased region" description="Low complexity" evidence="17">
    <location>
        <begin position="136"/>
        <end position="145"/>
    </location>
</feature>
<dbReference type="GO" id="GO:0008270">
    <property type="term" value="F:zinc ion binding"/>
    <property type="evidence" value="ECO:0007669"/>
    <property type="project" value="UniProtKB-KW"/>
</dbReference>
<comment type="subcellular location">
    <subcellularLocation>
        <location evidence="2">Endomembrane system</location>
        <topology evidence="2">Multi-pass membrane protein</topology>
    </subcellularLocation>
    <subcellularLocation>
        <location evidence="3">Mitochondrion inner membrane</location>
    </subcellularLocation>
</comment>
<dbReference type="SUPFAM" id="SSF57850">
    <property type="entry name" value="RING/U-box"/>
    <property type="match status" value="1"/>
</dbReference>
<dbReference type="Proteomes" id="UP000836841">
    <property type="component" value="Chromosome 5"/>
</dbReference>
<evidence type="ECO:0000256" key="7">
    <source>
        <dbReference type="ARBA" id="ARBA00022723"/>
    </source>
</evidence>
<feature type="region of interest" description="Disordered" evidence="17">
    <location>
        <begin position="1"/>
        <end position="53"/>
    </location>
</feature>
<evidence type="ECO:0000256" key="3">
    <source>
        <dbReference type="ARBA" id="ARBA00004273"/>
    </source>
</evidence>
<feature type="region of interest" description="Disordered" evidence="17">
    <location>
        <begin position="136"/>
        <end position="159"/>
    </location>
</feature>
<evidence type="ECO:0000256" key="17">
    <source>
        <dbReference type="SAM" id="MobiDB-lite"/>
    </source>
</evidence>
<dbReference type="InterPro" id="IPR038896">
    <property type="entry name" value="RNF170"/>
</dbReference>
<evidence type="ECO:0000256" key="8">
    <source>
        <dbReference type="ARBA" id="ARBA00022771"/>
    </source>
</evidence>
<evidence type="ECO:0000256" key="15">
    <source>
        <dbReference type="ARBA" id="ARBA00031107"/>
    </source>
</evidence>
<dbReference type="PROSITE" id="PS00518">
    <property type="entry name" value="ZF_RING_1"/>
    <property type="match status" value="1"/>
</dbReference>
<dbReference type="AlphaFoldDB" id="A0AAU9SKI2"/>
<dbReference type="InterPro" id="IPR010652">
    <property type="entry name" value="DUF1232"/>
</dbReference>
<dbReference type="EMBL" id="OU466861">
    <property type="protein sequence ID" value="CAH2066878.1"/>
    <property type="molecule type" value="Genomic_DNA"/>
</dbReference>
<organism evidence="20 21">
    <name type="scientific">Thlaspi arvense</name>
    <name type="common">Field penny-cress</name>
    <dbReference type="NCBI Taxonomy" id="13288"/>
    <lineage>
        <taxon>Eukaryota</taxon>
        <taxon>Viridiplantae</taxon>
        <taxon>Streptophyta</taxon>
        <taxon>Embryophyta</taxon>
        <taxon>Tracheophyta</taxon>
        <taxon>Spermatophyta</taxon>
        <taxon>Magnoliopsida</taxon>
        <taxon>eudicotyledons</taxon>
        <taxon>Gunneridae</taxon>
        <taxon>Pentapetalae</taxon>
        <taxon>rosids</taxon>
        <taxon>malvids</taxon>
        <taxon>Brassicales</taxon>
        <taxon>Brassicaceae</taxon>
        <taxon>Thlaspideae</taxon>
        <taxon>Thlaspi</taxon>
    </lineage>
</organism>
<evidence type="ECO:0000256" key="16">
    <source>
        <dbReference type="PROSITE-ProRule" id="PRU00175"/>
    </source>
</evidence>
<keyword evidence="8 16" id="KW-0863">Zinc-finger</keyword>
<feature type="non-terminal residue" evidence="20">
    <location>
        <position position="354"/>
    </location>
</feature>
<gene>
    <name evidence="20" type="ORF">TAV2_LOCUS15909</name>
</gene>
<proteinExistence type="inferred from homology"/>
<dbReference type="SMART" id="SM00184">
    <property type="entry name" value="RING"/>
    <property type="match status" value="1"/>
</dbReference>
<keyword evidence="10" id="KW-0862">Zinc</keyword>
<evidence type="ECO:0000256" key="6">
    <source>
        <dbReference type="ARBA" id="ARBA00022692"/>
    </source>
</evidence>
<feature type="compositionally biased region" description="Basic and acidic residues" evidence="17">
    <location>
        <begin position="28"/>
        <end position="47"/>
    </location>
</feature>
<dbReference type="InterPro" id="IPR007512">
    <property type="entry name" value="Mic10"/>
</dbReference>
<dbReference type="GO" id="GO:0061617">
    <property type="term" value="C:MICOS complex"/>
    <property type="evidence" value="ECO:0007669"/>
    <property type="project" value="InterPro"/>
</dbReference>
<evidence type="ECO:0000256" key="1">
    <source>
        <dbReference type="ARBA" id="ARBA00002689"/>
    </source>
</evidence>
<dbReference type="InterPro" id="IPR001841">
    <property type="entry name" value="Znf_RING"/>
</dbReference>
<dbReference type="Gene3D" id="3.30.40.10">
    <property type="entry name" value="Zinc/RING finger domain, C3HC4 (zinc finger)"/>
    <property type="match status" value="1"/>
</dbReference>
<dbReference type="Pfam" id="PF06803">
    <property type="entry name" value="DUF1232"/>
    <property type="match status" value="1"/>
</dbReference>
<keyword evidence="12" id="KW-0496">Mitochondrion</keyword>
<keyword evidence="11 18" id="KW-1133">Transmembrane helix</keyword>
<evidence type="ECO:0000259" key="19">
    <source>
        <dbReference type="PROSITE" id="PS50089"/>
    </source>
</evidence>
<feature type="non-terminal residue" evidence="20">
    <location>
        <position position="1"/>
    </location>
</feature>
<keyword evidence="9" id="KW-0999">Mitochondrion inner membrane</keyword>
<comment type="similarity">
    <text evidence="4">Belongs to the MICOS complex subunit Mic10 family.</text>
</comment>
<keyword evidence="13 18" id="KW-0472">Membrane</keyword>
<evidence type="ECO:0000256" key="11">
    <source>
        <dbReference type="ARBA" id="ARBA00022989"/>
    </source>
</evidence>
<dbReference type="CDD" id="cd16539">
    <property type="entry name" value="RING-HC_RNF113A_B"/>
    <property type="match status" value="1"/>
</dbReference>
<name>A0AAU9SKI2_THLAR</name>
<evidence type="ECO:0000256" key="4">
    <source>
        <dbReference type="ARBA" id="ARBA00006792"/>
    </source>
</evidence>
<feature type="transmembrane region" description="Helical" evidence="18">
    <location>
        <begin position="329"/>
        <end position="349"/>
    </location>
</feature>
<sequence>GPRFRPDTSNQLGPNFEPTFIVCTNPSDRAKPGKGEINHEQPEEENSKGTYQSEEEIDIEKNVGVSPDYDVNAKWDACLDLTTRRFVYSSLGGAFAGLLFFRSPATRWASIAFGAGLGIGSAYTDCSRAFDAPSSSPANLAAPKSTETSVSQAADEGPNRTEFRWTATITDSYMNKPPENDLCSICHAHFTAPCQANCSHWFCGNCIMLVWRHGSTLQPCKCPLCRRPISLLVPSEDTINDRNDPTVAEVLASLETYNRLFGGRSSSLVQRMQDLPFLLRRLLREMMDPQRTLPLVIRARMILSAVYIISPIDIIPEGVLGVVGLLDDLLIALICFLHVAALYRSVLYFRHAGS</sequence>
<dbReference type="PROSITE" id="PS50089">
    <property type="entry name" value="ZF_RING_2"/>
    <property type="match status" value="1"/>
</dbReference>
<accession>A0AAU9SKI2</accession>
<keyword evidence="6 18" id="KW-0812">Transmembrane</keyword>
<evidence type="ECO:0000256" key="9">
    <source>
        <dbReference type="ARBA" id="ARBA00022792"/>
    </source>
</evidence>
<keyword evidence="7" id="KW-0479">Metal-binding</keyword>
<comment type="function">
    <text evidence="1">Component of the MICOS complex, a large protein complex of the mitochondrial inner membrane that plays crucial roles in the maintenance of crista junctions, inner membrane architecture, and formation of contact sites to the outer membrane.</text>
</comment>